<dbReference type="STRING" id="1670800.BSQ44_00960"/>
<dbReference type="AlphaFoldDB" id="A0A1L3SL29"/>
<dbReference type="GO" id="GO:0016853">
    <property type="term" value="F:isomerase activity"/>
    <property type="evidence" value="ECO:0007669"/>
    <property type="project" value="InterPro"/>
</dbReference>
<dbReference type="InterPro" id="IPR011013">
    <property type="entry name" value="Gal_mutarotase_sf_dom"/>
</dbReference>
<evidence type="ECO:0000313" key="1">
    <source>
        <dbReference type="EMBL" id="APH70108.1"/>
    </source>
</evidence>
<accession>A0A1L3SL29</accession>
<reference evidence="2" key="1">
    <citation type="submission" date="2016-11" db="EMBL/GenBank/DDBJ databases">
        <title>Mesorhizobium oceanicum sp. nov., isolated from deep seawater in South China Sea.</title>
        <authorList>
            <person name="Fu G.-Y."/>
        </authorList>
    </citation>
    <scope>NUCLEOTIDE SEQUENCE [LARGE SCALE GENOMIC DNA]</scope>
    <source>
        <strain evidence="2">B7</strain>
    </source>
</reference>
<dbReference type="GO" id="GO:0030246">
    <property type="term" value="F:carbohydrate binding"/>
    <property type="evidence" value="ECO:0007669"/>
    <property type="project" value="InterPro"/>
</dbReference>
<dbReference type="Gene3D" id="2.70.98.10">
    <property type="match status" value="1"/>
</dbReference>
<name>A0A1L3SL29_9HYPH</name>
<dbReference type="PANTHER" id="PTHR11122">
    <property type="entry name" value="APOSPORY-ASSOCIATED PROTEIN C-RELATED"/>
    <property type="match status" value="1"/>
</dbReference>
<proteinExistence type="predicted"/>
<gene>
    <name evidence="1" type="ORF">BSQ44_00960</name>
</gene>
<dbReference type="Proteomes" id="UP000182840">
    <property type="component" value="Chromosome"/>
</dbReference>
<dbReference type="InterPro" id="IPR014718">
    <property type="entry name" value="GH-type_carb-bd"/>
</dbReference>
<sequence length="292" mass="32734">MSQDVVELKNRNDRARISLRGAEIRQWSVAGRELMWQPDARFWDAVSPILFPLVGWSNGGQIRVDGTTYPMGVHGFAASLGFQLVEHDEASALLRLAENAETLTRYPFRFELFIRYRLHEGFLEAAFCVRNTDTRSLPFAIGIHPGFRWPLSAASRAGHRIEFDEAEEPFVPEISPRGLFRPTSRTVPLDGRDLPLTEELLASEALCFLDVRSRGLRFRAPDGCAIRIETEGFPHLALWTRPGAPFLSIESWTGHGDPEGFAGDITEKPSIRLLPAGGEDTCRVRYSLENAA</sequence>
<dbReference type="InterPro" id="IPR008183">
    <property type="entry name" value="Aldose_1/G6P_1-epimerase"/>
</dbReference>
<dbReference type="RefSeq" id="WP_072601521.1">
    <property type="nucleotide sequence ID" value="NZ_CP018171.1"/>
</dbReference>
<dbReference type="GO" id="GO:0005975">
    <property type="term" value="P:carbohydrate metabolic process"/>
    <property type="evidence" value="ECO:0007669"/>
    <property type="project" value="InterPro"/>
</dbReference>
<organism evidence="1 2">
    <name type="scientific">Aquibium oceanicum</name>
    <dbReference type="NCBI Taxonomy" id="1670800"/>
    <lineage>
        <taxon>Bacteria</taxon>
        <taxon>Pseudomonadati</taxon>
        <taxon>Pseudomonadota</taxon>
        <taxon>Alphaproteobacteria</taxon>
        <taxon>Hyphomicrobiales</taxon>
        <taxon>Phyllobacteriaceae</taxon>
        <taxon>Aquibium</taxon>
    </lineage>
</organism>
<keyword evidence="2" id="KW-1185">Reference proteome</keyword>
<dbReference type="CDD" id="cd09024">
    <property type="entry name" value="Aldose_epim_lacX"/>
    <property type="match status" value="1"/>
</dbReference>
<evidence type="ECO:0000313" key="2">
    <source>
        <dbReference type="Proteomes" id="UP000182840"/>
    </source>
</evidence>
<protein>
    <recommendedName>
        <fullName evidence="3">Aldose epimerase</fullName>
    </recommendedName>
</protein>
<dbReference type="Pfam" id="PF01263">
    <property type="entry name" value="Aldose_epim"/>
    <property type="match status" value="1"/>
</dbReference>
<evidence type="ECO:0008006" key="3">
    <source>
        <dbReference type="Google" id="ProtNLM"/>
    </source>
</evidence>
<dbReference type="SUPFAM" id="SSF74650">
    <property type="entry name" value="Galactose mutarotase-like"/>
    <property type="match status" value="1"/>
</dbReference>
<dbReference type="EMBL" id="CP018171">
    <property type="protein sequence ID" value="APH70108.1"/>
    <property type="molecule type" value="Genomic_DNA"/>
</dbReference>
<dbReference type="PANTHER" id="PTHR11122:SF13">
    <property type="entry name" value="GLUCOSE-6-PHOSPHATE 1-EPIMERASE"/>
    <property type="match status" value="1"/>
</dbReference>
<dbReference type="InterPro" id="IPR037481">
    <property type="entry name" value="LacX"/>
</dbReference>
<dbReference type="KEGG" id="meso:BSQ44_00960"/>